<organism evidence="2 3">
    <name type="scientific">Actinomycetospora cinnamomea</name>
    <dbReference type="NCBI Taxonomy" id="663609"/>
    <lineage>
        <taxon>Bacteria</taxon>
        <taxon>Bacillati</taxon>
        <taxon>Actinomycetota</taxon>
        <taxon>Actinomycetes</taxon>
        <taxon>Pseudonocardiales</taxon>
        <taxon>Pseudonocardiaceae</taxon>
        <taxon>Actinomycetospora</taxon>
    </lineage>
</organism>
<proteinExistence type="predicted"/>
<dbReference type="EMBL" id="QEKW01000002">
    <property type="protein sequence ID" value="PVZ13182.1"/>
    <property type="molecule type" value="Genomic_DNA"/>
</dbReference>
<dbReference type="Proteomes" id="UP000245639">
    <property type="component" value="Unassembled WGS sequence"/>
</dbReference>
<keyword evidence="3" id="KW-1185">Reference proteome</keyword>
<gene>
    <name evidence="2" type="ORF">C8D89_102332</name>
</gene>
<dbReference type="RefSeq" id="WP_116707219.1">
    <property type="nucleotide sequence ID" value="NZ_QEKW01000002.1"/>
</dbReference>
<feature type="signal peptide" evidence="1">
    <location>
        <begin position="1"/>
        <end position="28"/>
    </location>
</feature>
<name>A0A2U1FM47_9PSEU</name>
<protein>
    <recommendedName>
        <fullName evidence="4">Secreted protein</fullName>
    </recommendedName>
</protein>
<dbReference type="AlphaFoldDB" id="A0A2U1FM47"/>
<feature type="chain" id="PRO_5039296469" description="Secreted protein" evidence="1">
    <location>
        <begin position="29"/>
        <end position="400"/>
    </location>
</feature>
<accession>A0A2U1FM47</accession>
<sequence length="400" mass="42407">MPSRWTGRALLVAATAALVAGLVAPAAAAVPTSETWAAELAVSGGDDTNVVADGAAVRLADLTPRGTSQGPAPAEGELLLAPRRPAAVTDRVAVDVTADVPPAAEVIVAVRGTRDDGTWGQWTEARSGEPARLSEPTVELQVRVTLVAAPDGRGPALQRLWLTADRGPALLVAPRPAEPFTARVFATRIGLVGNDTANGHEVERDDRFVALPSRRALAPRGSGDYTVRVCSRPDRCTWAPVWDLGPWNTRDDHWNEQRQTFGDLPRGRPQAEAAFADGYREGRDGSGRRVRNPAGIDLADGTFRDDLGLDDNAWVTVTYLWTGTGPSGSALDRDARLDVRAAPAADAPVVGVVAPRARMTYECTTDTGAGRTGVGTRWIRLGPAQFVQADQVEVRDVPSC</sequence>
<dbReference type="OrthoDB" id="3734014at2"/>
<comment type="caution">
    <text evidence="2">The sequence shown here is derived from an EMBL/GenBank/DDBJ whole genome shotgun (WGS) entry which is preliminary data.</text>
</comment>
<evidence type="ECO:0000256" key="1">
    <source>
        <dbReference type="SAM" id="SignalP"/>
    </source>
</evidence>
<evidence type="ECO:0000313" key="2">
    <source>
        <dbReference type="EMBL" id="PVZ13182.1"/>
    </source>
</evidence>
<reference evidence="2 3" key="1">
    <citation type="submission" date="2018-04" db="EMBL/GenBank/DDBJ databases">
        <title>Genomic Encyclopedia of Type Strains, Phase IV (KMG-IV): sequencing the most valuable type-strain genomes for metagenomic binning, comparative biology and taxonomic classification.</title>
        <authorList>
            <person name="Goeker M."/>
        </authorList>
    </citation>
    <scope>NUCLEOTIDE SEQUENCE [LARGE SCALE GENOMIC DNA]</scope>
    <source>
        <strain evidence="2 3">DSM 45771</strain>
    </source>
</reference>
<evidence type="ECO:0000313" key="3">
    <source>
        <dbReference type="Proteomes" id="UP000245639"/>
    </source>
</evidence>
<keyword evidence="1" id="KW-0732">Signal</keyword>
<evidence type="ECO:0008006" key="4">
    <source>
        <dbReference type="Google" id="ProtNLM"/>
    </source>
</evidence>